<dbReference type="PATRIC" id="fig|146537.3.peg.5175"/>
<evidence type="ECO:0000259" key="2">
    <source>
        <dbReference type="Pfam" id="PF01370"/>
    </source>
</evidence>
<dbReference type="InterPro" id="IPR001509">
    <property type="entry name" value="Epimerase_deHydtase"/>
</dbReference>
<protein>
    <submittedName>
        <fullName evidence="3">Transcriptional repressor</fullName>
    </submittedName>
</protein>
<dbReference type="SUPFAM" id="SSF51735">
    <property type="entry name" value="NAD(P)-binding Rossmann-fold domains"/>
    <property type="match status" value="1"/>
</dbReference>
<dbReference type="EMBL" id="DF968322">
    <property type="protein sequence ID" value="GAP50058.1"/>
    <property type="molecule type" value="Genomic_DNA"/>
</dbReference>
<gene>
    <name evidence="3" type="ORF">SAZU_4921</name>
</gene>
<proteinExistence type="predicted"/>
<evidence type="ECO:0000313" key="4">
    <source>
        <dbReference type="Proteomes" id="UP000053859"/>
    </source>
</evidence>
<name>A0A0K8PQP5_STRAJ</name>
<dbReference type="Proteomes" id="UP000053859">
    <property type="component" value="Unassembled WGS sequence"/>
</dbReference>
<evidence type="ECO:0000313" key="3">
    <source>
        <dbReference type="EMBL" id="GAP50058.1"/>
    </source>
</evidence>
<evidence type="ECO:0000256" key="1">
    <source>
        <dbReference type="SAM" id="MobiDB-lite"/>
    </source>
</evidence>
<organism evidence="3 4">
    <name type="scientific">Streptomyces azureus</name>
    <dbReference type="NCBI Taxonomy" id="146537"/>
    <lineage>
        <taxon>Bacteria</taxon>
        <taxon>Bacillati</taxon>
        <taxon>Actinomycetota</taxon>
        <taxon>Actinomycetes</taxon>
        <taxon>Kitasatosporales</taxon>
        <taxon>Streptomycetaceae</taxon>
        <taxon>Streptomyces</taxon>
    </lineage>
</organism>
<feature type="domain" description="NAD-dependent epimerase/dehydratase" evidence="2">
    <location>
        <begin position="8"/>
        <end position="65"/>
    </location>
</feature>
<reference evidence="3" key="1">
    <citation type="journal article" date="2015" name="Genome Announc.">
        <title>Draft Genome Sequence of Thiostrepton-Producing Streptomyces azureus ATCC 14921.</title>
        <authorList>
            <person name="Sakihara K."/>
            <person name="Maeda J."/>
            <person name="Tashiro K."/>
            <person name="Fujino Y."/>
            <person name="Kuhara S."/>
            <person name="Ohshima T."/>
            <person name="Ogata S."/>
            <person name="Doi K."/>
        </authorList>
    </citation>
    <scope>NUCLEOTIDE SEQUENCE [LARGE SCALE GENOMIC DNA]</scope>
    <source>
        <strain evidence="3">ATCC14921</strain>
    </source>
</reference>
<dbReference type="RefSeq" id="WP_269085466.1">
    <property type="nucleotide sequence ID" value="NZ_DF968322.1"/>
</dbReference>
<dbReference type="InterPro" id="IPR036291">
    <property type="entry name" value="NAD(P)-bd_dom_sf"/>
</dbReference>
<sequence length="90" mass="9550">MDCSTRLTVTGATGTIGSHVVRLLTERGVPFRAMSRRERPGGVRADFDDPASLARAVADVDTVFLVTVPPRADRGPRHRPGDGRAGGGRP</sequence>
<feature type="region of interest" description="Disordered" evidence="1">
    <location>
        <begin position="68"/>
        <end position="90"/>
    </location>
</feature>
<dbReference type="AlphaFoldDB" id="A0A0K8PQP5"/>
<keyword evidence="4" id="KW-1185">Reference proteome</keyword>
<dbReference type="Pfam" id="PF01370">
    <property type="entry name" value="Epimerase"/>
    <property type="match status" value="1"/>
</dbReference>
<accession>A0A0K8PQP5</accession>
<dbReference type="Gene3D" id="3.40.50.720">
    <property type="entry name" value="NAD(P)-binding Rossmann-like Domain"/>
    <property type="match status" value="1"/>
</dbReference>
<feature type="compositionally biased region" description="Basic and acidic residues" evidence="1">
    <location>
        <begin position="71"/>
        <end position="82"/>
    </location>
</feature>